<evidence type="ECO:0000256" key="6">
    <source>
        <dbReference type="SAM" id="Phobius"/>
    </source>
</evidence>
<dbReference type="PROSITE" id="PS00237">
    <property type="entry name" value="G_PROTEIN_RECEP_F1_1"/>
    <property type="match status" value="1"/>
</dbReference>
<keyword evidence="3 6" id="KW-1133">Transmembrane helix</keyword>
<dbReference type="EMBL" id="JAZGQO010000006">
    <property type="protein sequence ID" value="KAK6185966.1"/>
    <property type="molecule type" value="Genomic_DNA"/>
</dbReference>
<dbReference type="PRINTS" id="PR00237">
    <property type="entry name" value="GPCRRHODOPSN"/>
</dbReference>
<evidence type="ECO:0000259" key="7">
    <source>
        <dbReference type="PROSITE" id="PS50262"/>
    </source>
</evidence>
<keyword evidence="5" id="KW-0297">G-protein coupled receptor</keyword>
<keyword evidence="9" id="KW-1185">Reference proteome</keyword>
<dbReference type="GO" id="GO:0004930">
    <property type="term" value="F:G protein-coupled receptor activity"/>
    <property type="evidence" value="ECO:0007669"/>
    <property type="project" value="UniProtKB-KW"/>
</dbReference>
<dbReference type="PROSITE" id="PS50262">
    <property type="entry name" value="G_PROTEIN_RECEP_F1_2"/>
    <property type="match status" value="1"/>
</dbReference>
<dbReference type="InterPro" id="IPR052954">
    <property type="entry name" value="GPCR-Ligand_Int"/>
</dbReference>
<proteinExistence type="inferred from homology"/>
<feature type="transmembrane region" description="Helical" evidence="6">
    <location>
        <begin position="20"/>
        <end position="39"/>
    </location>
</feature>
<dbReference type="Gene3D" id="1.20.1070.10">
    <property type="entry name" value="Rhodopsin 7-helix transmembrane proteins"/>
    <property type="match status" value="1"/>
</dbReference>
<dbReference type="Pfam" id="PF00001">
    <property type="entry name" value="7tm_1"/>
    <property type="match status" value="1"/>
</dbReference>
<evidence type="ECO:0000256" key="5">
    <source>
        <dbReference type="RuleBase" id="RU000688"/>
    </source>
</evidence>
<dbReference type="PANTHER" id="PTHR46641">
    <property type="entry name" value="FMRFAMIDE RECEPTOR-RELATED"/>
    <property type="match status" value="1"/>
</dbReference>
<dbReference type="PANTHER" id="PTHR46641:SF2">
    <property type="entry name" value="FMRFAMIDE RECEPTOR"/>
    <property type="match status" value="1"/>
</dbReference>
<feature type="transmembrane region" description="Helical" evidence="6">
    <location>
        <begin position="234"/>
        <end position="254"/>
    </location>
</feature>
<comment type="subcellular location">
    <subcellularLocation>
        <location evidence="1">Membrane</location>
    </subcellularLocation>
</comment>
<protein>
    <recommendedName>
        <fullName evidence="7">G-protein coupled receptors family 1 profile domain-containing protein</fullName>
    </recommendedName>
</protein>
<keyword evidence="5" id="KW-0807">Transducer</keyword>
<dbReference type="Proteomes" id="UP001347796">
    <property type="component" value="Unassembled WGS sequence"/>
</dbReference>
<keyword evidence="4 6" id="KW-0472">Membrane</keyword>
<feature type="transmembrane region" description="Helical" evidence="6">
    <location>
        <begin position="135"/>
        <end position="158"/>
    </location>
</feature>
<evidence type="ECO:0000256" key="4">
    <source>
        <dbReference type="ARBA" id="ARBA00023136"/>
    </source>
</evidence>
<feature type="transmembrane region" description="Helical" evidence="6">
    <location>
        <begin position="178"/>
        <end position="205"/>
    </location>
</feature>
<dbReference type="InterPro" id="IPR000276">
    <property type="entry name" value="GPCR_Rhodpsn"/>
</dbReference>
<sequence length="360" mass="41906">MNSTEDYVAEYIERICYNYLGPTICIIGILSNVLNLLILTERSLKESPYSYLTAMAVTDLCALFQALLFMLFSKNNPTSYYWKFYDAHIFYPIINICTNSSVWLIVLLTVERFLFVRFPFWGKVNLNRKGSHIKIALVMVIMVIINIPRFLTFTVIYLPEKNAYILHSQPFRHSSVNYAISWFYSTVINFIPLFVLCISNIYLLVAVHQARSHRKLLTNQNNNKPTWHRDQMRLTITLISIVFLFIACILPNAFSDRPVAHALFGKEGESMKDFGSNSRSYRILQVLTNFLLWCNLSLNFVLYCAFNTKFVQVFKKMLNRWAKKIHERTEAMTSFQAGEMNSSELSLGHRQTHLSLTRTT</sequence>
<keyword evidence="5" id="KW-0675">Receptor</keyword>
<feature type="transmembrane region" description="Helical" evidence="6">
    <location>
        <begin position="93"/>
        <end position="114"/>
    </location>
</feature>
<dbReference type="CDD" id="cd14978">
    <property type="entry name" value="7tmA_FMRFamide_R-like"/>
    <property type="match status" value="1"/>
</dbReference>
<reference evidence="8 9" key="1">
    <citation type="submission" date="2024-01" db="EMBL/GenBank/DDBJ databases">
        <title>The genome of the rayed Mediterranean limpet Patella caerulea (Linnaeus, 1758).</title>
        <authorList>
            <person name="Anh-Thu Weber A."/>
            <person name="Halstead-Nussloch G."/>
        </authorList>
    </citation>
    <scope>NUCLEOTIDE SEQUENCE [LARGE SCALE GENOMIC DNA]</scope>
    <source>
        <strain evidence="8">AATW-2023a</strain>
        <tissue evidence="8">Whole specimen</tissue>
    </source>
</reference>
<name>A0AAN8Q397_PATCE</name>
<keyword evidence="2 5" id="KW-0812">Transmembrane</keyword>
<organism evidence="8 9">
    <name type="scientific">Patella caerulea</name>
    <name type="common">Rayed Mediterranean limpet</name>
    <dbReference type="NCBI Taxonomy" id="87958"/>
    <lineage>
        <taxon>Eukaryota</taxon>
        <taxon>Metazoa</taxon>
        <taxon>Spiralia</taxon>
        <taxon>Lophotrochozoa</taxon>
        <taxon>Mollusca</taxon>
        <taxon>Gastropoda</taxon>
        <taxon>Patellogastropoda</taxon>
        <taxon>Patelloidea</taxon>
        <taxon>Patellidae</taxon>
        <taxon>Patella</taxon>
    </lineage>
</organism>
<accession>A0AAN8Q397</accession>
<comment type="caution">
    <text evidence="8">The sequence shown here is derived from an EMBL/GenBank/DDBJ whole genome shotgun (WGS) entry which is preliminary data.</text>
</comment>
<gene>
    <name evidence="8" type="ORF">SNE40_008092</name>
</gene>
<dbReference type="AlphaFoldDB" id="A0AAN8Q397"/>
<feature type="transmembrane region" description="Helical" evidence="6">
    <location>
        <begin position="51"/>
        <end position="73"/>
    </location>
</feature>
<dbReference type="SUPFAM" id="SSF81321">
    <property type="entry name" value="Family A G protein-coupled receptor-like"/>
    <property type="match status" value="1"/>
</dbReference>
<dbReference type="InterPro" id="IPR017452">
    <property type="entry name" value="GPCR_Rhodpsn_7TM"/>
</dbReference>
<feature type="domain" description="G-protein coupled receptors family 1 profile" evidence="7">
    <location>
        <begin position="31"/>
        <end position="303"/>
    </location>
</feature>
<evidence type="ECO:0000256" key="2">
    <source>
        <dbReference type="ARBA" id="ARBA00022692"/>
    </source>
</evidence>
<evidence type="ECO:0000313" key="8">
    <source>
        <dbReference type="EMBL" id="KAK6185966.1"/>
    </source>
</evidence>
<dbReference type="GO" id="GO:0016020">
    <property type="term" value="C:membrane"/>
    <property type="evidence" value="ECO:0007669"/>
    <property type="project" value="UniProtKB-SubCell"/>
</dbReference>
<evidence type="ECO:0000256" key="3">
    <source>
        <dbReference type="ARBA" id="ARBA00022989"/>
    </source>
</evidence>
<feature type="transmembrane region" description="Helical" evidence="6">
    <location>
        <begin position="283"/>
        <end position="306"/>
    </location>
</feature>
<evidence type="ECO:0000313" key="9">
    <source>
        <dbReference type="Proteomes" id="UP001347796"/>
    </source>
</evidence>
<evidence type="ECO:0000256" key="1">
    <source>
        <dbReference type="ARBA" id="ARBA00004370"/>
    </source>
</evidence>
<comment type="similarity">
    <text evidence="5">Belongs to the G-protein coupled receptor 1 family.</text>
</comment>